<organism evidence="1 2">
    <name type="scientific">Nostoc linckia z8</name>
    <dbReference type="NCBI Taxonomy" id="1628746"/>
    <lineage>
        <taxon>Bacteria</taxon>
        <taxon>Bacillati</taxon>
        <taxon>Cyanobacteriota</taxon>
        <taxon>Cyanophyceae</taxon>
        <taxon>Nostocales</taxon>
        <taxon>Nostocaceae</taxon>
        <taxon>Nostoc</taxon>
    </lineage>
</organism>
<dbReference type="Proteomes" id="UP000222310">
    <property type="component" value="Unassembled WGS sequence"/>
</dbReference>
<proteinExistence type="predicted"/>
<gene>
    <name evidence="1" type="ORF">VF08_35950</name>
</gene>
<sequence length="89" mass="10190">MEFPQRSTTTPLLNRLLREVGERGKGKGKRGKDRLLREFGKDLMNLDRTSNLGEKDRLLREVGKEGACLVFSLSPIKMYPFDHKSPKSN</sequence>
<name>A0A9Q5Z4R1_NOSLI</name>
<evidence type="ECO:0000313" key="2">
    <source>
        <dbReference type="Proteomes" id="UP000222310"/>
    </source>
</evidence>
<comment type="caution">
    <text evidence="1">The sequence shown here is derived from an EMBL/GenBank/DDBJ whole genome shotgun (WGS) entry which is preliminary data.</text>
</comment>
<dbReference type="AlphaFoldDB" id="A0A9Q5Z4R1"/>
<protein>
    <submittedName>
        <fullName evidence="1">Uncharacterized protein</fullName>
    </submittedName>
</protein>
<evidence type="ECO:0000313" key="1">
    <source>
        <dbReference type="EMBL" id="PHJ93094.1"/>
    </source>
</evidence>
<dbReference type="EMBL" id="LAHD01000200">
    <property type="protein sequence ID" value="PHJ93094.1"/>
    <property type="molecule type" value="Genomic_DNA"/>
</dbReference>
<accession>A0A9Q5Z4R1</accession>
<reference evidence="1 2" key="1">
    <citation type="submission" date="2015-02" db="EMBL/GenBank/DDBJ databases">
        <title>Nostoc linckia genome annotation.</title>
        <authorList>
            <person name="Zhou Z."/>
        </authorList>
    </citation>
    <scope>NUCLEOTIDE SEQUENCE [LARGE SCALE GENOMIC DNA]</scope>
    <source>
        <strain evidence="2">z8</strain>
    </source>
</reference>